<dbReference type="SMART" id="SM00672">
    <property type="entry name" value="CAP10"/>
    <property type="match status" value="1"/>
</dbReference>
<dbReference type="InterPro" id="IPR051091">
    <property type="entry name" value="O-Glucosyltr/Glycosyltrsf_90"/>
</dbReference>
<evidence type="ECO:0000259" key="2">
    <source>
        <dbReference type="SMART" id="SM00672"/>
    </source>
</evidence>
<gene>
    <name evidence="3" type="ORF">V3I05_02935</name>
</gene>
<protein>
    <submittedName>
        <fullName evidence="3">Glycosyl transferase family 90</fullName>
    </submittedName>
</protein>
<dbReference type="EMBL" id="CP145316">
    <property type="protein sequence ID" value="XAM18653.1"/>
    <property type="molecule type" value="Genomic_DNA"/>
</dbReference>
<dbReference type="Pfam" id="PF05686">
    <property type="entry name" value="Glyco_transf_90"/>
    <property type="match status" value="1"/>
</dbReference>
<proteinExistence type="predicted"/>
<dbReference type="InterPro" id="IPR006598">
    <property type="entry name" value="CAP10"/>
</dbReference>
<dbReference type="Proteomes" id="UP001434737">
    <property type="component" value="Chromosome"/>
</dbReference>
<sequence>MKNNYFLYNLRGIARSLIPAVFLPKNREKILHNVQDRADIEYIKSRVDYYCQLKRPIQLDKEAKSLDYLRFTRKKSVYFFDTYEWACYFPQHFKAHFMFGDINFICPKPSITKSRPIESWIKAQNVAGQNATRGGAVDELPPFANSTLLNLEKVRHFTFINDPYAFEDKRDMLFYRGGIYQPHRTAFFEKYFHHKMCDLGHTGSKSIHKDWQKPKIGIAQHLPYKFLLSLEGNDVASNLKWVMSSNSLCIMPKPKFETWFMEGTLLPNIHYVEIAPDYANLEEKLTYFINHPDEAKAIIHNAHEYIKQFFDKQREAIISLLVLEKYLYYTGQIDKLRI</sequence>
<dbReference type="PANTHER" id="PTHR12203">
    <property type="entry name" value="KDEL LYS-ASP-GLU-LEU CONTAINING - RELATED"/>
    <property type="match status" value="1"/>
</dbReference>
<dbReference type="PANTHER" id="PTHR12203:SF35">
    <property type="entry name" value="PROTEIN O-GLUCOSYLTRANSFERASE 1"/>
    <property type="match status" value="1"/>
</dbReference>
<evidence type="ECO:0000313" key="4">
    <source>
        <dbReference type="Proteomes" id="UP001434737"/>
    </source>
</evidence>
<dbReference type="RefSeq" id="WP_300448571.1">
    <property type="nucleotide sequence ID" value="NZ_CP145316.1"/>
</dbReference>
<keyword evidence="4" id="KW-1185">Reference proteome</keyword>
<accession>A0ABZ3F679</accession>
<organism evidence="3 4">
    <name type="scientific">Helicobacter mastomyrinus</name>
    <dbReference type="NCBI Taxonomy" id="287948"/>
    <lineage>
        <taxon>Bacteria</taxon>
        <taxon>Pseudomonadati</taxon>
        <taxon>Campylobacterota</taxon>
        <taxon>Epsilonproteobacteria</taxon>
        <taxon>Campylobacterales</taxon>
        <taxon>Helicobacteraceae</taxon>
        <taxon>Helicobacter</taxon>
    </lineage>
</organism>
<dbReference type="GO" id="GO:0016740">
    <property type="term" value="F:transferase activity"/>
    <property type="evidence" value="ECO:0007669"/>
    <property type="project" value="UniProtKB-KW"/>
</dbReference>
<name>A0ABZ3F679_9HELI</name>
<evidence type="ECO:0000313" key="3">
    <source>
        <dbReference type="EMBL" id="XAM18653.1"/>
    </source>
</evidence>
<feature type="domain" description="Glycosyl transferase CAP10" evidence="2">
    <location>
        <begin position="98"/>
        <end position="324"/>
    </location>
</feature>
<keyword evidence="1 3" id="KW-0808">Transferase</keyword>
<reference evidence="3 4" key="1">
    <citation type="submission" date="2024-02" db="EMBL/GenBank/DDBJ databases">
        <title>Genome and pathogenicity analysis of Helicobacter mastomyrinus isolated from mice.</title>
        <authorList>
            <person name="Zhu L."/>
        </authorList>
    </citation>
    <scope>NUCLEOTIDE SEQUENCE [LARGE SCALE GENOMIC DNA]</scope>
    <source>
        <strain evidence="3 4">Hm-17</strain>
    </source>
</reference>
<evidence type="ECO:0000256" key="1">
    <source>
        <dbReference type="ARBA" id="ARBA00022679"/>
    </source>
</evidence>